<evidence type="ECO:0000256" key="2">
    <source>
        <dbReference type="ARBA" id="ARBA00023315"/>
    </source>
</evidence>
<evidence type="ECO:0000313" key="4">
    <source>
        <dbReference type="EMBL" id="CAB4830649.1"/>
    </source>
</evidence>
<dbReference type="Gene3D" id="3.40.630.30">
    <property type="match status" value="1"/>
</dbReference>
<evidence type="ECO:0000256" key="1">
    <source>
        <dbReference type="ARBA" id="ARBA00022679"/>
    </source>
</evidence>
<dbReference type="GO" id="GO:0016747">
    <property type="term" value="F:acyltransferase activity, transferring groups other than amino-acyl groups"/>
    <property type="evidence" value="ECO:0007669"/>
    <property type="project" value="InterPro"/>
</dbReference>
<gene>
    <name evidence="4" type="ORF">UFOPK3204_00891</name>
</gene>
<dbReference type="EMBL" id="CAFABK010000034">
    <property type="protein sequence ID" value="CAB4830649.1"/>
    <property type="molecule type" value="Genomic_DNA"/>
</dbReference>
<dbReference type="AlphaFoldDB" id="A0A6J7AEK3"/>
<organism evidence="4">
    <name type="scientific">freshwater metagenome</name>
    <dbReference type="NCBI Taxonomy" id="449393"/>
    <lineage>
        <taxon>unclassified sequences</taxon>
        <taxon>metagenomes</taxon>
        <taxon>ecological metagenomes</taxon>
    </lineage>
</organism>
<protein>
    <submittedName>
        <fullName evidence="4">Unannotated protein</fullName>
    </submittedName>
</protein>
<feature type="domain" description="N-acetyltransferase" evidence="3">
    <location>
        <begin position="16"/>
        <end position="186"/>
    </location>
</feature>
<dbReference type="PANTHER" id="PTHR43877">
    <property type="entry name" value="AMINOALKYLPHOSPHONATE N-ACETYLTRANSFERASE-RELATED-RELATED"/>
    <property type="match status" value="1"/>
</dbReference>
<dbReference type="SUPFAM" id="SSF55729">
    <property type="entry name" value="Acyl-CoA N-acyltransferases (Nat)"/>
    <property type="match status" value="1"/>
</dbReference>
<keyword evidence="1" id="KW-0808">Transferase</keyword>
<sequence length="196" mass="21006">MLVRAPTTRHNVVVPTGVRPARTSDVDDIAAVQIRSWQVNYSNILPAAELAALDPGDLALTWASGILNPPTPNHRLMVALDGSSSSDALVGYAAFGPSIDPDSDPTTAELLALVVDPDCIRQGHGSRLLAATVDQLRASGSQTLIIWLPLADELSRAFFIESGWGPDSAYRDRVISDDIVMREVRLVTNIGLEPSQ</sequence>
<dbReference type="Pfam" id="PF00583">
    <property type="entry name" value="Acetyltransf_1"/>
    <property type="match status" value="1"/>
</dbReference>
<accession>A0A6J7AEK3</accession>
<dbReference type="InterPro" id="IPR050832">
    <property type="entry name" value="Bact_Acetyltransf"/>
</dbReference>
<evidence type="ECO:0000259" key="3">
    <source>
        <dbReference type="PROSITE" id="PS51186"/>
    </source>
</evidence>
<reference evidence="4" key="1">
    <citation type="submission" date="2020-05" db="EMBL/GenBank/DDBJ databases">
        <authorList>
            <person name="Chiriac C."/>
            <person name="Salcher M."/>
            <person name="Ghai R."/>
            <person name="Kavagutti S V."/>
        </authorList>
    </citation>
    <scope>NUCLEOTIDE SEQUENCE</scope>
</reference>
<dbReference type="InterPro" id="IPR000182">
    <property type="entry name" value="GNAT_dom"/>
</dbReference>
<proteinExistence type="predicted"/>
<dbReference type="InterPro" id="IPR016181">
    <property type="entry name" value="Acyl_CoA_acyltransferase"/>
</dbReference>
<keyword evidence="2" id="KW-0012">Acyltransferase</keyword>
<dbReference type="PROSITE" id="PS51186">
    <property type="entry name" value="GNAT"/>
    <property type="match status" value="1"/>
</dbReference>
<dbReference type="CDD" id="cd04301">
    <property type="entry name" value="NAT_SF"/>
    <property type="match status" value="1"/>
</dbReference>
<name>A0A6J7AEK3_9ZZZZ</name>